<evidence type="ECO:0000313" key="2">
    <source>
        <dbReference type="EMBL" id="MBP3957796.1"/>
    </source>
</evidence>
<feature type="region of interest" description="Disordered" evidence="1">
    <location>
        <begin position="90"/>
        <end position="135"/>
    </location>
</feature>
<reference evidence="2 3" key="1">
    <citation type="submission" date="2021-04" db="EMBL/GenBank/DDBJ databases">
        <authorList>
            <person name="Ivanova A."/>
        </authorList>
    </citation>
    <scope>NUCLEOTIDE SEQUENCE [LARGE SCALE GENOMIC DNA]</scope>
    <source>
        <strain evidence="2 3">G18</strain>
    </source>
</reference>
<dbReference type="EMBL" id="JAGKQQ010000001">
    <property type="protein sequence ID" value="MBP3957796.1"/>
    <property type="molecule type" value="Genomic_DNA"/>
</dbReference>
<evidence type="ECO:0000313" key="3">
    <source>
        <dbReference type="Proteomes" id="UP000676565"/>
    </source>
</evidence>
<dbReference type="Proteomes" id="UP000676565">
    <property type="component" value="Unassembled WGS sequence"/>
</dbReference>
<evidence type="ECO:0000256" key="1">
    <source>
        <dbReference type="SAM" id="MobiDB-lite"/>
    </source>
</evidence>
<gene>
    <name evidence="2" type="ORF">J8F10_21295</name>
</gene>
<feature type="compositionally biased region" description="Basic residues" evidence="1">
    <location>
        <begin position="105"/>
        <end position="128"/>
    </location>
</feature>
<proteinExistence type="predicted"/>
<keyword evidence="3" id="KW-1185">Reference proteome</keyword>
<protein>
    <submittedName>
        <fullName evidence="2">Uncharacterized protein</fullName>
    </submittedName>
</protein>
<organism evidence="2 3">
    <name type="scientific">Gemmata palustris</name>
    <dbReference type="NCBI Taxonomy" id="2822762"/>
    <lineage>
        <taxon>Bacteria</taxon>
        <taxon>Pseudomonadati</taxon>
        <taxon>Planctomycetota</taxon>
        <taxon>Planctomycetia</taxon>
        <taxon>Gemmatales</taxon>
        <taxon>Gemmataceae</taxon>
        <taxon>Gemmata</taxon>
    </lineage>
</organism>
<sequence>MTQKPNPARALPAAKWVPILDAAGLTPQAFADAKTPHARAIKIGQWLSAKVGRETPVHVGGRNGTAVLRVIGARANEKRYYFEVTWDSAAPAALPPPPKGEPSKTKKKPKQNEKHKAKARPSAKHKHKAGNDEAW</sequence>
<accession>A0ABS5BVN7</accession>
<comment type="caution">
    <text evidence="2">The sequence shown here is derived from an EMBL/GenBank/DDBJ whole genome shotgun (WGS) entry which is preliminary data.</text>
</comment>
<dbReference type="RefSeq" id="WP_210657195.1">
    <property type="nucleotide sequence ID" value="NZ_JAGKQQ010000001.1"/>
</dbReference>
<name>A0ABS5BVN7_9BACT</name>